<evidence type="ECO:0000313" key="4">
    <source>
        <dbReference type="Proteomes" id="UP001070352"/>
    </source>
</evidence>
<dbReference type="Proteomes" id="UP001070352">
    <property type="component" value="Unassembled WGS sequence"/>
</dbReference>
<dbReference type="EMBL" id="JALANJ010000014">
    <property type="protein sequence ID" value="MCY8121026.1"/>
    <property type="molecule type" value="Genomic_DNA"/>
</dbReference>
<dbReference type="InterPro" id="IPR029052">
    <property type="entry name" value="Metallo-depent_PP-like"/>
</dbReference>
<protein>
    <submittedName>
        <fullName evidence="3">Metallophosphatase family protein</fullName>
    </submittedName>
</protein>
<comment type="caution">
    <text evidence="3">The sequence shown here is derived from an EMBL/GenBank/DDBJ whole genome shotgun (WGS) entry which is preliminary data.</text>
</comment>
<gene>
    <name evidence="3" type="ORF">MOC45_10500</name>
</gene>
<feature type="domain" description="Calcineurin-like phosphoesterase" evidence="2">
    <location>
        <begin position="1"/>
        <end position="158"/>
    </location>
</feature>
<sequence length="215" mass="25865">MRYAFITDIHGKRDNLEKVLEHIQTFSSIHEIICLGDVFEVKVPKKDLKDFQFQCMEQVLDLDWELMNLLKDIRVIKGNQEERILSLIPEKEFPKDFYNFLIHMPLEIHLTPMVRLTHGHTFDWTGEEDYWRPSNVHYWSSPWIFYGHNHQNVLFEVKEIENNPYYERKSIINGKPITLDSASRYLINIGDMKYDHPSWMLLDTLENQITYNILY</sequence>
<comment type="similarity">
    <text evidence="1">Belongs to the metallophosphoesterase superfamily. YfcE family.</text>
</comment>
<dbReference type="Gene3D" id="3.60.21.10">
    <property type="match status" value="1"/>
</dbReference>
<reference evidence="3" key="1">
    <citation type="submission" date="2022-02" db="EMBL/GenBank/DDBJ databases">
        <title>Crop Bioprotection Bacillus Genome Sequencing.</title>
        <authorList>
            <person name="Dunlap C."/>
        </authorList>
    </citation>
    <scope>NUCLEOTIDE SEQUENCE</scope>
    <source>
        <strain evidence="3">M18B4</strain>
    </source>
</reference>
<name>A0A9Q4DR72_BACSC</name>
<organism evidence="3 4">
    <name type="scientific">Bacillus spizizenii</name>
    <name type="common">Bacillus subtilis subsp. spizizenii</name>
    <dbReference type="NCBI Taxonomy" id="96241"/>
    <lineage>
        <taxon>Bacteria</taxon>
        <taxon>Bacillati</taxon>
        <taxon>Bacillota</taxon>
        <taxon>Bacilli</taxon>
        <taxon>Bacillales</taxon>
        <taxon>Bacillaceae</taxon>
        <taxon>Bacillus</taxon>
    </lineage>
</organism>
<accession>A0A9Q4DR72</accession>
<dbReference type="AlphaFoldDB" id="A0A9Q4DR72"/>
<dbReference type="RefSeq" id="WP_003223702.1">
    <property type="nucleotide sequence ID" value="NZ_CBCRWV010000012.1"/>
</dbReference>
<evidence type="ECO:0000256" key="1">
    <source>
        <dbReference type="ARBA" id="ARBA00008950"/>
    </source>
</evidence>
<evidence type="ECO:0000259" key="2">
    <source>
        <dbReference type="Pfam" id="PF12850"/>
    </source>
</evidence>
<dbReference type="InterPro" id="IPR024654">
    <property type="entry name" value="Calcineurin-like_PHP_lpxH"/>
</dbReference>
<proteinExistence type="inferred from homology"/>
<evidence type="ECO:0000313" key="3">
    <source>
        <dbReference type="EMBL" id="MCY8121026.1"/>
    </source>
</evidence>
<dbReference type="SUPFAM" id="SSF56300">
    <property type="entry name" value="Metallo-dependent phosphatases"/>
    <property type="match status" value="1"/>
</dbReference>
<dbReference type="Pfam" id="PF12850">
    <property type="entry name" value="Metallophos_2"/>
    <property type="match status" value="1"/>
</dbReference>